<comment type="caution">
    <text evidence="8">The sequence shown here is derived from an EMBL/GenBank/DDBJ whole genome shotgun (WGS) entry which is preliminary data.</text>
</comment>
<protein>
    <submittedName>
        <fullName evidence="8">Chromate transporter</fullName>
    </submittedName>
</protein>
<dbReference type="RefSeq" id="WP_420070219.1">
    <property type="nucleotide sequence ID" value="NZ_JBCHKQ010000005.1"/>
</dbReference>
<accession>A0ABU9UDM8</accession>
<dbReference type="InterPro" id="IPR052518">
    <property type="entry name" value="CHR_Transporter"/>
</dbReference>
<dbReference type="PANTHER" id="PTHR43663:SF1">
    <property type="entry name" value="CHROMATE TRANSPORTER"/>
    <property type="match status" value="1"/>
</dbReference>
<evidence type="ECO:0000256" key="1">
    <source>
        <dbReference type="ARBA" id="ARBA00004651"/>
    </source>
</evidence>
<evidence type="ECO:0000256" key="3">
    <source>
        <dbReference type="ARBA" id="ARBA00022475"/>
    </source>
</evidence>
<keyword evidence="3" id="KW-1003">Cell membrane</keyword>
<dbReference type="PANTHER" id="PTHR43663">
    <property type="entry name" value="CHROMATE TRANSPORT PROTEIN-RELATED"/>
    <property type="match status" value="1"/>
</dbReference>
<evidence type="ECO:0000256" key="6">
    <source>
        <dbReference type="ARBA" id="ARBA00023136"/>
    </source>
</evidence>
<feature type="transmembrane region" description="Helical" evidence="7">
    <location>
        <begin position="149"/>
        <end position="165"/>
    </location>
</feature>
<gene>
    <name evidence="8" type="ORF">WKV44_09480</name>
</gene>
<feature type="transmembrane region" description="Helical" evidence="7">
    <location>
        <begin position="110"/>
        <end position="129"/>
    </location>
</feature>
<keyword evidence="4 7" id="KW-0812">Transmembrane</keyword>
<evidence type="ECO:0000256" key="4">
    <source>
        <dbReference type="ARBA" id="ARBA00022692"/>
    </source>
</evidence>
<dbReference type="Proteomes" id="UP001466331">
    <property type="component" value="Unassembled WGS sequence"/>
</dbReference>
<dbReference type="InterPro" id="IPR003370">
    <property type="entry name" value="Chromate_transpt"/>
</dbReference>
<evidence type="ECO:0000313" key="8">
    <source>
        <dbReference type="EMBL" id="MEM5948768.1"/>
    </source>
</evidence>
<reference evidence="8 9" key="1">
    <citation type="submission" date="2024-03" db="EMBL/GenBank/DDBJ databases">
        <title>Ignisphaera cupida sp. nov., a hyperthermophilic hydrolytic archaeon from a hot spring of Kamchatka, and proposal of Ignisphaeraceae fam. nov.</title>
        <authorList>
            <person name="Podosokorskaya O.A."/>
            <person name="Elcheninov A.G."/>
            <person name="Maltseva A.I."/>
            <person name="Zayulina K.S."/>
            <person name="Novikov A."/>
            <person name="Merkel A.Y."/>
        </authorList>
    </citation>
    <scope>NUCLEOTIDE SEQUENCE [LARGE SCALE GENOMIC DNA]</scope>
    <source>
        <strain evidence="8 9">38H-sp</strain>
    </source>
</reference>
<organism evidence="8 9">
    <name type="scientific">Rarispira pelagica</name>
    <dbReference type="NCBI Taxonomy" id="3141764"/>
    <lineage>
        <taxon>Bacteria</taxon>
        <taxon>Pseudomonadati</taxon>
        <taxon>Spirochaetota</taxon>
        <taxon>Spirochaetia</taxon>
        <taxon>Winmispirales</taxon>
        <taxon>Winmispiraceae</taxon>
        <taxon>Rarispira</taxon>
    </lineage>
</organism>
<keyword evidence="5 7" id="KW-1133">Transmembrane helix</keyword>
<comment type="similarity">
    <text evidence="2">Belongs to the chromate ion transporter (CHR) (TC 2.A.51) family.</text>
</comment>
<evidence type="ECO:0000256" key="2">
    <source>
        <dbReference type="ARBA" id="ARBA00005262"/>
    </source>
</evidence>
<feature type="transmembrane region" description="Helical" evidence="7">
    <location>
        <begin position="174"/>
        <end position="193"/>
    </location>
</feature>
<evidence type="ECO:0000256" key="7">
    <source>
        <dbReference type="SAM" id="Phobius"/>
    </source>
</evidence>
<sequence length="194" mass="21040">MMLVARLFVSFFKIGIMGFGGGYTIISLASHELLKNNWVDVGTFSDIIAISQMTPGPIAINLATFTGYRVAGILGAVVATLGVVSPSVLLIMIFAELISRAEKHPIKEHVFYFLRPVVLGLILYAVFLLVKGAFLSTGAELSVEIGGNAFYVPAVIVFFISFFLIRKLRLSPPFVMGIAAFFGVVMHFIGNALF</sequence>
<keyword evidence="6 7" id="KW-0472">Membrane</keyword>
<comment type="subcellular location">
    <subcellularLocation>
        <location evidence="1">Cell membrane</location>
        <topology evidence="1">Multi-pass membrane protein</topology>
    </subcellularLocation>
</comment>
<feature type="transmembrane region" description="Helical" evidence="7">
    <location>
        <begin position="73"/>
        <end position="98"/>
    </location>
</feature>
<proteinExistence type="inferred from homology"/>
<evidence type="ECO:0000313" key="9">
    <source>
        <dbReference type="Proteomes" id="UP001466331"/>
    </source>
</evidence>
<name>A0ABU9UDM8_9SPIR</name>
<dbReference type="EMBL" id="JBCHKQ010000005">
    <property type="protein sequence ID" value="MEM5948768.1"/>
    <property type="molecule type" value="Genomic_DNA"/>
</dbReference>
<keyword evidence="9" id="KW-1185">Reference proteome</keyword>
<feature type="transmembrane region" description="Helical" evidence="7">
    <location>
        <begin position="7"/>
        <end position="29"/>
    </location>
</feature>
<dbReference type="Pfam" id="PF02417">
    <property type="entry name" value="Chromate_transp"/>
    <property type="match status" value="1"/>
</dbReference>
<evidence type="ECO:0000256" key="5">
    <source>
        <dbReference type="ARBA" id="ARBA00022989"/>
    </source>
</evidence>